<dbReference type="InterPro" id="IPR036388">
    <property type="entry name" value="WH-like_DNA-bd_sf"/>
</dbReference>
<protein>
    <recommendedName>
        <fullName evidence="1">Transcription regulator TrmB N-terminal domain-containing protein</fullName>
    </recommendedName>
</protein>
<name>A0A7D5XCZ8_FERL1</name>
<dbReference type="Proteomes" id="UP000510821">
    <property type="component" value="Chromosome"/>
</dbReference>
<dbReference type="AlphaFoldDB" id="A0A7D5XCZ8"/>
<evidence type="ECO:0000313" key="3">
    <source>
        <dbReference type="Proteomes" id="UP000510821"/>
    </source>
</evidence>
<dbReference type="InterPro" id="IPR036390">
    <property type="entry name" value="WH_DNA-bd_sf"/>
</dbReference>
<gene>
    <name evidence="2" type="ORF">Sv326_0796</name>
</gene>
<dbReference type="SUPFAM" id="SSF46785">
    <property type="entry name" value="Winged helix' DNA-binding domain"/>
    <property type="match status" value="1"/>
</dbReference>
<proteinExistence type="predicted"/>
<dbReference type="Pfam" id="PF01978">
    <property type="entry name" value="TrmB"/>
    <property type="match status" value="1"/>
</dbReference>
<evidence type="ECO:0000259" key="1">
    <source>
        <dbReference type="Pfam" id="PF01978"/>
    </source>
</evidence>
<dbReference type="Gene3D" id="1.10.10.10">
    <property type="entry name" value="Winged helix-like DNA-binding domain superfamily/Winged helix DNA-binding domain"/>
    <property type="match status" value="1"/>
</dbReference>
<accession>A0A7D5XCZ8</accession>
<organism evidence="2 3">
    <name type="scientific">Fermentimicrarchaeum limneticum</name>
    <dbReference type="NCBI Taxonomy" id="2795018"/>
    <lineage>
        <taxon>Archaea</taxon>
        <taxon>Candidatus Micrarchaeota</taxon>
        <taxon>Candidatus Fermentimicrarchaeales</taxon>
        <taxon>Candidatus Fermentimicrarchaeaceae</taxon>
        <taxon>Candidatus Fermentimicrarchaeum</taxon>
    </lineage>
</organism>
<dbReference type="EMBL" id="CP058998">
    <property type="protein sequence ID" value="QLJ52971.1"/>
    <property type="molecule type" value="Genomic_DNA"/>
</dbReference>
<reference evidence="3" key="1">
    <citation type="submission" date="2020-07" db="EMBL/GenBank/DDBJ databases">
        <title>Metabolic diversity and evolutionary history of the archaeal phylum ###Micrarchaeota### uncovered from a freshwater lake metagenome.</title>
        <authorList>
            <person name="Kadnikov V.V."/>
            <person name="Savvichev A.S."/>
            <person name="Mardanov A.V."/>
            <person name="Beletsky A.V."/>
            <person name="Chupakov A.V."/>
            <person name="Kokryatskaya N.M."/>
            <person name="Pimenov N.V."/>
            <person name="Ravin N.V."/>
        </authorList>
    </citation>
    <scope>NUCLEOTIDE SEQUENCE [LARGE SCALE GENOMIC DNA]</scope>
</reference>
<evidence type="ECO:0000313" key="2">
    <source>
        <dbReference type="EMBL" id="QLJ52971.1"/>
    </source>
</evidence>
<sequence>MAELTPIEQIVLKALQDIGASDESKMKTADDIQKKCNRPKGQVNNALMSLVTKGVVVRKVREKAAGYYLTKTG</sequence>
<dbReference type="InterPro" id="IPR002831">
    <property type="entry name" value="Tscrpt_reg_TrmB_N"/>
</dbReference>
<dbReference type="KEGG" id="flt:Sv326_0796"/>
<feature type="domain" description="Transcription regulator TrmB N-terminal" evidence="1">
    <location>
        <begin position="25"/>
        <end position="62"/>
    </location>
</feature>